<dbReference type="AlphaFoldDB" id="A0A7T6ZEL7"/>
<dbReference type="GO" id="GO:0046917">
    <property type="term" value="F:triphosphoribosyl-dephospho-CoA synthase activity"/>
    <property type="evidence" value="ECO:0007669"/>
    <property type="project" value="UniProtKB-EC"/>
</dbReference>
<dbReference type="EC" id="2.4.2.52" evidence="2"/>
<dbReference type="PANTHER" id="PTHR30201:SF2">
    <property type="entry name" value="2-(5''-TRIPHOSPHORIBOSYL)-3'-DEPHOSPHOCOENZYME-A SYNTHASE"/>
    <property type="match status" value="1"/>
</dbReference>
<name>A0A7T6ZEL7_9BACI</name>
<evidence type="ECO:0000256" key="3">
    <source>
        <dbReference type="ARBA" id="ARBA00022679"/>
    </source>
</evidence>
<dbReference type="GO" id="GO:0016757">
    <property type="term" value="F:glycosyltransferase activity"/>
    <property type="evidence" value="ECO:0007669"/>
    <property type="project" value="UniProtKB-KW"/>
</dbReference>
<dbReference type="Pfam" id="PF01874">
    <property type="entry name" value="CitG"/>
    <property type="match status" value="1"/>
</dbReference>
<dbReference type="KEGG" id="scib:HUG20_05225"/>
<dbReference type="Gene3D" id="1.10.4200.10">
    <property type="entry name" value="Triphosphoribosyl-dephospho-CoA protein"/>
    <property type="match status" value="2"/>
</dbReference>
<dbReference type="GO" id="GO:0051191">
    <property type="term" value="P:prosthetic group biosynthetic process"/>
    <property type="evidence" value="ECO:0007669"/>
    <property type="project" value="TreeGrafter"/>
</dbReference>
<evidence type="ECO:0000256" key="2">
    <source>
        <dbReference type="ARBA" id="ARBA00012074"/>
    </source>
</evidence>
<dbReference type="InterPro" id="IPR017555">
    <property type="entry name" value="TriPribosyl-deP-CoA_syn"/>
</dbReference>
<evidence type="ECO:0000313" key="7">
    <source>
        <dbReference type="Proteomes" id="UP000595349"/>
    </source>
</evidence>
<keyword evidence="7" id="KW-1185">Reference proteome</keyword>
<keyword evidence="6" id="KW-0328">Glycosyltransferase</keyword>
<evidence type="ECO:0000256" key="1">
    <source>
        <dbReference type="ARBA" id="ARBA00001210"/>
    </source>
</evidence>
<dbReference type="NCBIfam" id="NF002315">
    <property type="entry name" value="PRK01237.1"/>
    <property type="match status" value="1"/>
</dbReference>
<accession>A0A7T6ZEL7</accession>
<keyword evidence="4" id="KW-0547">Nucleotide-binding</keyword>
<proteinExistence type="predicted"/>
<dbReference type="PANTHER" id="PTHR30201">
    <property type="entry name" value="TRIPHOSPHORIBOSYL-DEPHOSPHO-COA SYNTHASE"/>
    <property type="match status" value="1"/>
</dbReference>
<protein>
    <recommendedName>
        <fullName evidence="2">triphosphoribosyl-dephospho-CoA synthase</fullName>
        <ecNumber evidence="2">2.4.2.52</ecNumber>
    </recommendedName>
</protein>
<evidence type="ECO:0000256" key="4">
    <source>
        <dbReference type="ARBA" id="ARBA00022741"/>
    </source>
</evidence>
<keyword evidence="5" id="KW-0067">ATP-binding</keyword>
<organism evidence="6 7">
    <name type="scientific">Salicibibacter cibi</name>
    <dbReference type="NCBI Taxonomy" id="2743001"/>
    <lineage>
        <taxon>Bacteria</taxon>
        <taxon>Bacillati</taxon>
        <taxon>Bacillota</taxon>
        <taxon>Bacilli</taxon>
        <taxon>Bacillales</taxon>
        <taxon>Bacillaceae</taxon>
        <taxon>Salicibibacter</taxon>
    </lineage>
</organism>
<comment type="catalytic activity">
    <reaction evidence="1">
        <text>3'-dephospho-CoA + ATP = 2'-(5''-triphospho-alpha-D-ribosyl)-3'-dephospho-CoA + adenine</text>
        <dbReference type="Rhea" id="RHEA:15117"/>
        <dbReference type="ChEBI" id="CHEBI:16708"/>
        <dbReference type="ChEBI" id="CHEBI:30616"/>
        <dbReference type="ChEBI" id="CHEBI:57328"/>
        <dbReference type="ChEBI" id="CHEBI:61378"/>
        <dbReference type="EC" id="2.4.2.52"/>
    </reaction>
</comment>
<gene>
    <name evidence="6" type="ORF">HUG20_05225</name>
</gene>
<dbReference type="EMBL" id="CP054706">
    <property type="protein sequence ID" value="QQK81867.1"/>
    <property type="molecule type" value="Genomic_DNA"/>
</dbReference>
<dbReference type="NCBIfam" id="TIGR03132">
    <property type="entry name" value="malonate_mdcB"/>
    <property type="match status" value="1"/>
</dbReference>
<dbReference type="InterPro" id="IPR002736">
    <property type="entry name" value="CitG"/>
</dbReference>
<dbReference type="Proteomes" id="UP000595349">
    <property type="component" value="Chromosome"/>
</dbReference>
<keyword evidence="3 6" id="KW-0808">Transferase</keyword>
<sequence length="281" mass="30625">MTSLTENSENQLAKIRSKQAVDALLIEAQLTPKPGLVDSLDTGTHSDMNLAIIERSARSLEPAFSQMVNVAHDQIPSQNLREEVARIGREGEKKMFRATNGVNTHTGAIWAIGLLTSASVFFTPYKKKPGDICRLAGKLASYPDERYTSNGETHGDRVKKHFQVSGARGEAMNGFPHVINIGLPTLTTAREKGYSENEAQLHVLIAIMAALDDTCILYRGGKEALQTIQVNASKMMKQKMVNHDEIQRLNVKMIELGVSPGGSADLLAATVFLDIIKNQGG</sequence>
<evidence type="ECO:0000313" key="6">
    <source>
        <dbReference type="EMBL" id="QQK81867.1"/>
    </source>
</evidence>
<evidence type="ECO:0000256" key="5">
    <source>
        <dbReference type="ARBA" id="ARBA00022840"/>
    </source>
</evidence>
<reference evidence="6 7" key="1">
    <citation type="submission" date="2020-06" db="EMBL/GenBank/DDBJ databases">
        <title>Genomic analysis of Salicibibacter sp. NKC21-4.</title>
        <authorList>
            <person name="Oh Y.J."/>
        </authorList>
    </citation>
    <scope>NUCLEOTIDE SEQUENCE [LARGE SCALE GENOMIC DNA]</scope>
    <source>
        <strain evidence="6 7">NKC21-4</strain>
    </source>
</reference>
<dbReference type="GO" id="GO:0005524">
    <property type="term" value="F:ATP binding"/>
    <property type="evidence" value="ECO:0007669"/>
    <property type="project" value="UniProtKB-KW"/>
</dbReference>